<organism evidence="6 7">
    <name type="scientific">Conexibacter arvalis</name>
    <dbReference type="NCBI Taxonomy" id="912552"/>
    <lineage>
        <taxon>Bacteria</taxon>
        <taxon>Bacillati</taxon>
        <taxon>Actinomycetota</taxon>
        <taxon>Thermoleophilia</taxon>
        <taxon>Solirubrobacterales</taxon>
        <taxon>Conexibacteraceae</taxon>
        <taxon>Conexibacter</taxon>
    </lineage>
</organism>
<comment type="similarity">
    <text evidence="3">Belongs to the glycosyl hydrolase 5 (cellulase A) family.</text>
</comment>
<dbReference type="InterPro" id="IPR001547">
    <property type="entry name" value="Glyco_hydro_5"/>
</dbReference>
<dbReference type="PANTHER" id="PTHR12631:SF10">
    <property type="entry name" value="BETA-XYLOSIDASE-LIKE PROTEIN-RELATED"/>
    <property type="match status" value="1"/>
</dbReference>
<protein>
    <recommendedName>
        <fullName evidence="5">Glycoside hydrolase family 5 domain-containing protein</fullName>
    </recommendedName>
</protein>
<sequence length="476" mass="52442">MRRRIPLVLAALLALLLPAATASAGSGQITLVEAPDELLERDPSAALDEIAALGADGVRLLVAWERVAPSPNAGRAPRFNATDPAAYPAGGWARYDAAIDGARARGLKVHLTITGRAPKWATPSKRDGLTKPDATAFGKFATAVGRRYGKQVELWSIWNEPNLGKLLKPLYQGRRLASPQVYRELYMKAYTGLRSARVRKPILVGELAPQSNRNRTVGTIAPVRFLRSMLCLDDAYKPVRVRGRRCAKLPAQGVAIHPYSTILGPFYTPLIDRDNVTIGVLPRLTAALDKAARAGAIARRLPIHVTEFGVQSEPDTFYGVPFAVQSDYRSISERIAYLNPRVKSFSQYLLRDDPPRGDFSAFESGLYPHGSDQPKPAYHGFRLPLVVVPQRGSSTRATLWGLVRPAKRAGTVAIEYRDRGGWKRAGTQRFGKTGYWTKRVATKAGREWRVTWKAPDGAVHQGSATKAWTRPWRKGR</sequence>
<accession>A0A840IGU6</accession>
<feature type="domain" description="Glycoside hydrolase family 5" evidence="5">
    <location>
        <begin position="45"/>
        <end position="164"/>
    </location>
</feature>
<dbReference type="GO" id="GO:0000272">
    <property type="term" value="P:polysaccharide catabolic process"/>
    <property type="evidence" value="ECO:0007669"/>
    <property type="project" value="InterPro"/>
</dbReference>
<dbReference type="Gene3D" id="3.20.20.80">
    <property type="entry name" value="Glycosidases"/>
    <property type="match status" value="1"/>
</dbReference>
<dbReference type="PANTHER" id="PTHR12631">
    <property type="entry name" value="ALPHA-L-IDURONIDASE"/>
    <property type="match status" value="1"/>
</dbReference>
<keyword evidence="2 3" id="KW-0326">Glycosidase</keyword>
<dbReference type="InterPro" id="IPR051923">
    <property type="entry name" value="Glycosyl_Hydrolase_39"/>
</dbReference>
<gene>
    <name evidence="6" type="ORF">BDZ31_003150</name>
</gene>
<evidence type="ECO:0000259" key="5">
    <source>
        <dbReference type="Pfam" id="PF00150"/>
    </source>
</evidence>
<keyword evidence="7" id="KW-1185">Reference proteome</keyword>
<reference evidence="6 7" key="1">
    <citation type="submission" date="2020-08" db="EMBL/GenBank/DDBJ databases">
        <title>Genomic Encyclopedia of Archaeal and Bacterial Type Strains, Phase II (KMG-II): from individual species to whole genera.</title>
        <authorList>
            <person name="Goeker M."/>
        </authorList>
    </citation>
    <scope>NUCLEOTIDE SEQUENCE [LARGE SCALE GENOMIC DNA]</scope>
    <source>
        <strain evidence="6 7">DSM 23288</strain>
    </source>
</reference>
<dbReference type="EMBL" id="JACHNU010000004">
    <property type="protein sequence ID" value="MBB4663555.1"/>
    <property type="molecule type" value="Genomic_DNA"/>
</dbReference>
<feature type="signal peptide" evidence="4">
    <location>
        <begin position="1"/>
        <end position="24"/>
    </location>
</feature>
<dbReference type="SUPFAM" id="SSF51445">
    <property type="entry name" value="(Trans)glycosidases"/>
    <property type="match status" value="1"/>
</dbReference>
<evidence type="ECO:0000256" key="2">
    <source>
        <dbReference type="ARBA" id="ARBA00023295"/>
    </source>
</evidence>
<dbReference type="Pfam" id="PF00150">
    <property type="entry name" value="Cellulase"/>
    <property type="match status" value="1"/>
</dbReference>
<proteinExistence type="inferred from homology"/>
<feature type="chain" id="PRO_5032837766" description="Glycoside hydrolase family 5 domain-containing protein" evidence="4">
    <location>
        <begin position="25"/>
        <end position="476"/>
    </location>
</feature>
<keyword evidence="4" id="KW-0732">Signal</keyword>
<comment type="caution">
    <text evidence="6">The sequence shown here is derived from an EMBL/GenBank/DDBJ whole genome shotgun (WGS) entry which is preliminary data.</text>
</comment>
<name>A0A840IGU6_9ACTN</name>
<keyword evidence="1 3" id="KW-0378">Hydrolase</keyword>
<evidence type="ECO:0000313" key="6">
    <source>
        <dbReference type="EMBL" id="MBB4663555.1"/>
    </source>
</evidence>
<dbReference type="Proteomes" id="UP000585272">
    <property type="component" value="Unassembled WGS sequence"/>
</dbReference>
<evidence type="ECO:0000256" key="4">
    <source>
        <dbReference type="SAM" id="SignalP"/>
    </source>
</evidence>
<dbReference type="GO" id="GO:0004553">
    <property type="term" value="F:hydrolase activity, hydrolyzing O-glycosyl compounds"/>
    <property type="evidence" value="ECO:0007669"/>
    <property type="project" value="InterPro"/>
</dbReference>
<dbReference type="AlphaFoldDB" id="A0A840IGU6"/>
<evidence type="ECO:0000313" key="7">
    <source>
        <dbReference type="Proteomes" id="UP000585272"/>
    </source>
</evidence>
<evidence type="ECO:0000256" key="3">
    <source>
        <dbReference type="RuleBase" id="RU361153"/>
    </source>
</evidence>
<evidence type="ECO:0000256" key="1">
    <source>
        <dbReference type="ARBA" id="ARBA00022801"/>
    </source>
</evidence>
<dbReference type="InterPro" id="IPR017853">
    <property type="entry name" value="GH"/>
</dbReference>